<protein>
    <recommendedName>
        <fullName evidence="5">PIN domain-containing protein</fullName>
    </recommendedName>
</protein>
<organism evidence="3 4">
    <name type="scientific">Aerosakkonema funiforme FACHB-1375</name>
    <dbReference type="NCBI Taxonomy" id="2949571"/>
    <lineage>
        <taxon>Bacteria</taxon>
        <taxon>Bacillati</taxon>
        <taxon>Cyanobacteriota</taxon>
        <taxon>Cyanophyceae</taxon>
        <taxon>Oscillatoriophycideae</taxon>
        <taxon>Aerosakkonematales</taxon>
        <taxon>Aerosakkonemataceae</taxon>
        <taxon>Aerosakkonema</taxon>
    </lineage>
</organism>
<feature type="region of interest" description="Disordered" evidence="1">
    <location>
        <begin position="169"/>
        <end position="215"/>
    </location>
</feature>
<keyword evidence="2" id="KW-0812">Transmembrane</keyword>
<gene>
    <name evidence="3" type="ORF">H6G03_05925</name>
</gene>
<evidence type="ECO:0008006" key="5">
    <source>
        <dbReference type="Google" id="ProtNLM"/>
    </source>
</evidence>
<evidence type="ECO:0000313" key="4">
    <source>
        <dbReference type="Proteomes" id="UP000641646"/>
    </source>
</evidence>
<dbReference type="CDD" id="cd18710">
    <property type="entry name" value="PIN_VapC-like"/>
    <property type="match status" value="1"/>
</dbReference>
<proteinExistence type="predicted"/>
<accession>A0A926VDP0</accession>
<feature type="transmembrane region" description="Helical" evidence="2">
    <location>
        <begin position="218"/>
        <end position="243"/>
    </location>
</feature>
<keyword evidence="2" id="KW-0472">Membrane</keyword>
<dbReference type="InterPro" id="IPR049931">
    <property type="entry name" value="PIN_VapC-like"/>
</dbReference>
<dbReference type="RefSeq" id="WP_190463071.1">
    <property type="nucleotide sequence ID" value="NZ_JACJPW010000011.1"/>
</dbReference>
<keyword evidence="4" id="KW-1185">Reference proteome</keyword>
<reference evidence="3" key="2">
    <citation type="submission" date="2020-08" db="EMBL/GenBank/DDBJ databases">
        <authorList>
            <person name="Chen M."/>
            <person name="Teng W."/>
            <person name="Zhao L."/>
            <person name="Hu C."/>
            <person name="Zhou Y."/>
            <person name="Han B."/>
            <person name="Song L."/>
            <person name="Shu W."/>
        </authorList>
    </citation>
    <scope>NUCLEOTIDE SEQUENCE</scope>
    <source>
        <strain evidence="3">FACHB-1375</strain>
    </source>
</reference>
<name>A0A926VDP0_9CYAN</name>
<dbReference type="Proteomes" id="UP000641646">
    <property type="component" value="Unassembled WGS sequence"/>
</dbReference>
<evidence type="ECO:0000256" key="2">
    <source>
        <dbReference type="SAM" id="Phobius"/>
    </source>
</evidence>
<reference evidence="3" key="1">
    <citation type="journal article" date="2015" name="ISME J.">
        <title>Draft Genome Sequence of Streptomyces incarnatus NRRL8089, which Produces the Nucleoside Antibiotic Sinefungin.</title>
        <authorList>
            <person name="Oshima K."/>
            <person name="Hattori M."/>
            <person name="Shimizu H."/>
            <person name="Fukuda K."/>
            <person name="Nemoto M."/>
            <person name="Inagaki K."/>
            <person name="Tamura T."/>
        </authorList>
    </citation>
    <scope>NUCLEOTIDE SEQUENCE</scope>
    <source>
        <strain evidence="3">FACHB-1375</strain>
    </source>
</reference>
<comment type="caution">
    <text evidence="3">The sequence shown here is derived from an EMBL/GenBank/DDBJ whole genome shotgun (WGS) entry which is preliminary data.</text>
</comment>
<evidence type="ECO:0000256" key="1">
    <source>
        <dbReference type="SAM" id="MobiDB-lite"/>
    </source>
</evidence>
<feature type="compositionally biased region" description="Low complexity" evidence="1">
    <location>
        <begin position="178"/>
        <end position="208"/>
    </location>
</feature>
<sequence length="274" mass="29401">MPTPPPVLVILDLSALMGKTSREWQDFSRIGACYVPQAVYEEIEFLTDRAPEPQWEKIAREFMRFFPNSGWQLTDAHATHPAFTPPGGANLSKQARLVVAVAQCTYGFAQENSDNLVVFVSNTQPILQRIPSLGTANLCGITVAALLQWVRTGEKPPAVTQQLQVFGAAGSQGGNNRSPAASPTQSSAPANSAPTMTGPASADRSSSQSKKRSSGTGLLTRLVSGAITFVVLAALGLVGWRFIQPTSFNQFWQKMNLPALPGQPPTQSPKPVKK</sequence>
<dbReference type="EMBL" id="JACJPW010000011">
    <property type="protein sequence ID" value="MBD2180644.1"/>
    <property type="molecule type" value="Genomic_DNA"/>
</dbReference>
<dbReference type="AlphaFoldDB" id="A0A926VDP0"/>
<evidence type="ECO:0000313" key="3">
    <source>
        <dbReference type="EMBL" id="MBD2180644.1"/>
    </source>
</evidence>
<keyword evidence="2" id="KW-1133">Transmembrane helix</keyword>